<organism evidence="4 5">
    <name type="scientific">Blautia hansenii</name>
    <name type="common">Ruminococcus hansenii</name>
    <dbReference type="NCBI Taxonomy" id="1322"/>
    <lineage>
        <taxon>Bacteria</taxon>
        <taxon>Bacillati</taxon>
        <taxon>Bacillota</taxon>
        <taxon>Clostridia</taxon>
        <taxon>Lachnospirales</taxon>
        <taxon>Lachnospiraceae</taxon>
        <taxon>Blautia</taxon>
    </lineage>
</organism>
<dbReference type="RefSeq" id="WP_173748645.1">
    <property type="nucleotide sequence ID" value="NZ_JAAITA010000004.1"/>
</dbReference>
<dbReference type="InterPro" id="IPR004408">
    <property type="entry name" value="Biotin_CoA_COase_ligase"/>
</dbReference>
<gene>
    <name evidence="2" type="primary">birA</name>
    <name evidence="4" type="ORF">G5A70_05405</name>
</gene>
<feature type="binding site" evidence="2">
    <location>
        <position position="186"/>
    </location>
    <ligand>
        <name>biotin</name>
        <dbReference type="ChEBI" id="CHEBI:57586"/>
    </ligand>
</feature>
<proteinExistence type="inferred from homology"/>
<comment type="catalytic activity">
    <reaction evidence="2">
        <text>biotin + L-lysyl-[protein] + ATP = N(6)-biotinyl-L-lysyl-[protein] + AMP + diphosphate + H(+)</text>
        <dbReference type="Rhea" id="RHEA:11756"/>
        <dbReference type="Rhea" id="RHEA-COMP:9752"/>
        <dbReference type="Rhea" id="RHEA-COMP:10505"/>
        <dbReference type="ChEBI" id="CHEBI:15378"/>
        <dbReference type="ChEBI" id="CHEBI:29969"/>
        <dbReference type="ChEBI" id="CHEBI:30616"/>
        <dbReference type="ChEBI" id="CHEBI:33019"/>
        <dbReference type="ChEBI" id="CHEBI:57586"/>
        <dbReference type="ChEBI" id="CHEBI:83144"/>
        <dbReference type="ChEBI" id="CHEBI:456215"/>
        <dbReference type="EC" id="6.3.4.15"/>
    </reaction>
</comment>
<protein>
    <recommendedName>
        <fullName evidence="2">Bifunctional ligase/repressor BirA</fullName>
    </recommendedName>
    <alternativeName>
        <fullName evidence="2">Biotin--[acetyl-CoA-carboxylase] ligase</fullName>
        <ecNumber evidence="2">6.3.4.15</ecNumber>
    </alternativeName>
    <alternativeName>
        <fullName evidence="2">Biotin--protein ligase</fullName>
    </alternativeName>
    <alternativeName>
        <fullName evidence="2">Biotin-[acetyl-CoA carboxylase] synthetase</fullName>
    </alternativeName>
</protein>
<dbReference type="PROSITE" id="PS51733">
    <property type="entry name" value="BPL_LPL_CATALYTIC"/>
    <property type="match status" value="1"/>
</dbReference>
<evidence type="ECO:0000256" key="1">
    <source>
        <dbReference type="ARBA" id="ARBA00022598"/>
    </source>
</evidence>
<evidence type="ECO:0000313" key="5">
    <source>
        <dbReference type="Proteomes" id="UP000822142"/>
    </source>
</evidence>
<dbReference type="Proteomes" id="UP000822142">
    <property type="component" value="Unassembled WGS sequence"/>
</dbReference>
<keyword evidence="2" id="KW-0092">Biotin</keyword>
<feature type="binding site" evidence="2">
    <location>
        <position position="115"/>
    </location>
    <ligand>
        <name>biotin</name>
        <dbReference type="ChEBI" id="CHEBI:57586"/>
    </ligand>
</feature>
<keyword evidence="2" id="KW-0805">Transcription regulation</keyword>
<dbReference type="CDD" id="cd16442">
    <property type="entry name" value="BPL"/>
    <property type="match status" value="1"/>
</dbReference>
<keyword evidence="2" id="KW-0238">DNA-binding</keyword>
<keyword evidence="2" id="KW-0547">Nucleotide-binding</keyword>
<dbReference type="Pfam" id="PF03099">
    <property type="entry name" value="BPL_LplA_LipB"/>
    <property type="match status" value="1"/>
</dbReference>
<feature type="domain" description="BPL/LPL catalytic" evidence="3">
    <location>
        <begin position="66"/>
        <end position="260"/>
    </location>
</feature>
<keyword evidence="2" id="KW-0067">ATP-binding</keyword>
<keyword evidence="2" id="KW-0678">Repressor</keyword>
<dbReference type="GO" id="GO:0004077">
    <property type="term" value="F:biotin--[biotin carboxyl-carrier protein] ligase activity"/>
    <property type="evidence" value="ECO:0007669"/>
    <property type="project" value="UniProtKB-EC"/>
</dbReference>
<dbReference type="InterPro" id="IPR036390">
    <property type="entry name" value="WH_DNA-bd_sf"/>
</dbReference>
<evidence type="ECO:0000259" key="3">
    <source>
        <dbReference type="PROSITE" id="PS51733"/>
    </source>
</evidence>
<dbReference type="InterPro" id="IPR004143">
    <property type="entry name" value="BPL_LPL_catalytic"/>
</dbReference>
<sequence length="319" mass="35572">MSTKSKLLELLESQKGTYLSGEELARQLQVSRAAVWKAVKTLRQEGYQIQAATNRGYALKQENDILSREAVRCFLEHQEAEVQVFQKISSTSRVMKQLAVEKQLPHGSLVAANSQTEGRGRKGRKFYSPESSGLYLSVLLYPKKTLRQSLEITAAAAVAVCRAVEGCCGVSLGIKWVNDLYLQEKKVCGILTEAVTDFETGEIEFAVVGIGLNLYEPKEGFPEEIRRKAGAILERGVRTDRNRLAACIVNELLKEAEKPGISPEYRQRNIVPGRQIKVFGNQECRVVRAEKILEDGRLLVTNGQGERELLDFADVSLEI</sequence>
<dbReference type="InterPro" id="IPR036388">
    <property type="entry name" value="WH-like_DNA-bd_sf"/>
</dbReference>
<keyword evidence="5" id="KW-1185">Reference proteome</keyword>
<keyword evidence="2" id="KW-0804">Transcription</keyword>
<dbReference type="SUPFAM" id="SSF46785">
    <property type="entry name" value="Winged helix' DNA-binding domain"/>
    <property type="match status" value="1"/>
</dbReference>
<dbReference type="EC" id="6.3.4.15" evidence="2"/>
<keyword evidence="1 2" id="KW-0436">Ligase</keyword>
<dbReference type="InterPro" id="IPR045864">
    <property type="entry name" value="aa-tRNA-synth_II/BPL/LPL"/>
</dbReference>
<dbReference type="Gene3D" id="1.10.10.10">
    <property type="entry name" value="Winged helix-like DNA-binding domain superfamily/Winged helix DNA-binding domain"/>
    <property type="match status" value="1"/>
</dbReference>
<reference evidence="4 5" key="1">
    <citation type="journal article" date="2020" name="Cell Host Microbe">
        <title>Functional and Genomic Variation between Human-Derived Isolates of Lachnospiraceae Reveals Inter- and Intra-Species Diversity.</title>
        <authorList>
            <person name="Sorbara M.T."/>
            <person name="Littmann E.R."/>
            <person name="Fontana E."/>
            <person name="Moody T.U."/>
            <person name="Kohout C.E."/>
            <person name="Gjonbalaj M."/>
            <person name="Eaton V."/>
            <person name="Seok R."/>
            <person name="Leiner I.M."/>
            <person name="Pamer E.G."/>
        </authorList>
    </citation>
    <scope>NUCLEOTIDE SEQUENCE [LARGE SCALE GENOMIC DNA]</scope>
    <source>
        <strain evidence="4 5">MSK.15.26</strain>
    </source>
</reference>
<dbReference type="SUPFAM" id="SSF55681">
    <property type="entry name" value="Class II aaRS and biotin synthetases"/>
    <property type="match status" value="1"/>
</dbReference>
<accession>A0ABX2I6L6</accession>
<dbReference type="HAMAP" id="MF_00978">
    <property type="entry name" value="Bifunct_BirA"/>
    <property type="match status" value="1"/>
</dbReference>
<evidence type="ECO:0000256" key="2">
    <source>
        <dbReference type="HAMAP-Rule" id="MF_00978"/>
    </source>
</evidence>
<dbReference type="PANTHER" id="PTHR12835:SF5">
    <property type="entry name" value="BIOTIN--PROTEIN LIGASE"/>
    <property type="match status" value="1"/>
</dbReference>
<comment type="similarity">
    <text evidence="2">Belongs to the biotin--protein ligase family.</text>
</comment>
<dbReference type="InterPro" id="IPR013196">
    <property type="entry name" value="HTH_11"/>
</dbReference>
<dbReference type="EMBL" id="JAAITA010000004">
    <property type="protein sequence ID" value="NSJ85615.1"/>
    <property type="molecule type" value="Genomic_DNA"/>
</dbReference>
<evidence type="ECO:0000313" key="4">
    <source>
        <dbReference type="EMBL" id="NSJ85615.1"/>
    </source>
</evidence>
<dbReference type="InterPro" id="IPR030855">
    <property type="entry name" value="Bifunct_BirA"/>
</dbReference>
<dbReference type="Gene3D" id="3.30.930.10">
    <property type="entry name" value="Bira Bifunctional Protein, Domain 2"/>
    <property type="match status" value="1"/>
</dbReference>
<comment type="caution">
    <text evidence="4">The sequence shown here is derived from an EMBL/GenBank/DDBJ whole genome shotgun (WGS) entry which is preliminary data.</text>
</comment>
<dbReference type="NCBIfam" id="TIGR00121">
    <property type="entry name" value="birA_ligase"/>
    <property type="match status" value="1"/>
</dbReference>
<dbReference type="PANTHER" id="PTHR12835">
    <property type="entry name" value="BIOTIN PROTEIN LIGASE"/>
    <property type="match status" value="1"/>
</dbReference>
<feature type="DNA-binding region" description="H-T-H motif" evidence="2">
    <location>
        <begin position="21"/>
        <end position="40"/>
    </location>
</feature>
<feature type="binding site" evidence="2">
    <location>
        <begin position="119"/>
        <end position="121"/>
    </location>
    <ligand>
        <name>biotin</name>
        <dbReference type="ChEBI" id="CHEBI:57586"/>
    </ligand>
</feature>
<comment type="function">
    <text evidence="2">Acts both as a biotin--[acetyl-CoA-carboxylase] ligase and a repressor.</text>
</comment>
<dbReference type="Pfam" id="PF08279">
    <property type="entry name" value="HTH_11"/>
    <property type="match status" value="1"/>
</dbReference>
<name>A0ABX2I6L6_BLAHA</name>
<comment type="caution">
    <text evidence="2">Lacks conserved residue(s) required for the propagation of feature annotation.</text>
</comment>